<dbReference type="InterPro" id="IPR037523">
    <property type="entry name" value="VOC_core"/>
</dbReference>
<reference evidence="2 3" key="1">
    <citation type="journal article" date="2017" name="Int J Environ Stud">
        <title>Does the Miocene-Pliocene relict legume Oxytropis triphylla form nitrogen-fixing nodules with a combination of bacterial strains?</title>
        <authorList>
            <person name="Safronova V."/>
            <person name="Belimov A."/>
            <person name="Sazanova A."/>
            <person name="Kuznetsova I."/>
            <person name="Popova J."/>
            <person name="Andronov E."/>
            <person name="Verkhozina A."/>
            <person name="Tikhonovich I."/>
        </authorList>
    </citation>
    <scope>NUCLEOTIDE SEQUENCE [LARGE SCALE GENOMIC DNA]</scope>
    <source>
        <strain evidence="2 3">Tri-38</strain>
    </source>
</reference>
<dbReference type="SUPFAM" id="SSF54593">
    <property type="entry name" value="Glyoxalase/Bleomycin resistance protein/Dihydroxybiphenyl dioxygenase"/>
    <property type="match status" value="1"/>
</dbReference>
<dbReference type="KEGG" id="pht:BLM14_08535"/>
<dbReference type="PROSITE" id="PS51819">
    <property type="entry name" value="VOC"/>
    <property type="match status" value="1"/>
</dbReference>
<dbReference type="OrthoDB" id="9798430at2"/>
<dbReference type="Pfam" id="PF00903">
    <property type="entry name" value="Glyoxalase"/>
    <property type="match status" value="1"/>
</dbReference>
<organism evidence="2 3">
    <name type="scientific">Phyllobacterium zundukense</name>
    <dbReference type="NCBI Taxonomy" id="1867719"/>
    <lineage>
        <taxon>Bacteria</taxon>
        <taxon>Pseudomonadati</taxon>
        <taxon>Pseudomonadota</taxon>
        <taxon>Alphaproteobacteria</taxon>
        <taxon>Hyphomicrobiales</taxon>
        <taxon>Phyllobacteriaceae</taxon>
        <taxon>Phyllobacterium</taxon>
    </lineage>
</organism>
<dbReference type="GO" id="GO:0016829">
    <property type="term" value="F:lyase activity"/>
    <property type="evidence" value="ECO:0007669"/>
    <property type="project" value="UniProtKB-KW"/>
</dbReference>
<evidence type="ECO:0000259" key="1">
    <source>
        <dbReference type="PROSITE" id="PS51819"/>
    </source>
</evidence>
<dbReference type="InterPro" id="IPR029068">
    <property type="entry name" value="Glyas_Bleomycin-R_OHBP_Dase"/>
</dbReference>
<evidence type="ECO:0000313" key="3">
    <source>
        <dbReference type="Proteomes" id="UP000232163"/>
    </source>
</evidence>
<comment type="caution">
    <text evidence="2">The sequence shown here is derived from an EMBL/GenBank/DDBJ whole genome shotgun (WGS) entry which is preliminary data.</text>
</comment>
<name>A0A2N9W1D8_9HYPH</name>
<dbReference type="EMBL" id="MZMT01000017">
    <property type="protein sequence ID" value="PIO45556.1"/>
    <property type="molecule type" value="Genomic_DNA"/>
</dbReference>
<feature type="domain" description="VOC" evidence="1">
    <location>
        <begin position="8"/>
        <end position="132"/>
    </location>
</feature>
<protein>
    <submittedName>
        <fullName evidence="2">Lactoylglutathione lyase</fullName>
    </submittedName>
</protein>
<dbReference type="AlphaFoldDB" id="A0A2N9W1D8"/>
<keyword evidence="2" id="KW-0456">Lyase</keyword>
<evidence type="ECO:0000313" key="2">
    <source>
        <dbReference type="EMBL" id="PIO45556.1"/>
    </source>
</evidence>
<dbReference type="InterPro" id="IPR004360">
    <property type="entry name" value="Glyas_Fos-R_dOase_dom"/>
</dbReference>
<dbReference type="PANTHER" id="PTHR36503:SF3">
    <property type="entry name" value="BLR0126 PROTEIN"/>
    <property type="match status" value="1"/>
</dbReference>
<keyword evidence="3" id="KW-1185">Reference proteome</keyword>
<dbReference type="PANTHER" id="PTHR36503">
    <property type="entry name" value="BLR2520 PROTEIN"/>
    <property type="match status" value="1"/>
</dbReference>
<dbReference type="RefSeq" id="WP_099998999.1">
    <property type="nucleotide sequence ID" value="NZ_CP017940.1"/>
</dbReference>
<proteinExistence type="predicted"/>
<dbReference type="Gene3D" id="3.10.180.10">
    <property type="entry name" value="2,3-Dihydroxybiphenyl 1,2-Dioxygenase, domain 1"/>
    <property type="match status" value="1"/>
</dbReference>
<gene>
    <name evidence="2" type="ORF">B5P45_05990</name>
</gene>
<dbReference type="Proteomes" id="UP000232163">
    <property type="component" value="Unassembled WGS sequence"/>
</dbReference>
<accession>A0A2N9W1D8</accession>
<sequence length="146" mass="16460">MNFGQKVKIKDVCLLVEDIERTVDFYVNKLGFKMRRRAEGFADFHNDGVILAAWELGHINAHTGVSNRTSPRGAHKVCIAVELGSPDEVDGYYKSLTASGVPFYGEPADYIWNARCAYFTDPDDTLWELYAWLDGGPGDYHEEHAK</sequence>